<feature type="transmembrane region" description="Helical" evidence="2">
    <location>
        <begin position="124"/>
        <end position="144"/>
    </location>
</feature>
<gene>
    <name evidence="3" type="ORF">P8C59_009362</name>
</gene>
<reference evidence="3" key="1">
    <citation type="journal article" date="2023" name="Mol. Plant Microbe Interact.">
        <title>Elucidating the Obligate Nature and Biological Capacity of an Invasive Fungal Corn Pathogen.</title>
        <authorList>
            <person name="MacCready J.S."/>
            <person name="Roggenkamp E.M."/>
            <person name="Gdanetz K."/>
            <person name="Chilvers M.I."/>
        </authorList>
    </citation>
    <scope>NUCLEOTIDE SEQUENCE</scope>
    <source>
        <strain evidence="3">PM02</strain>
    </source>
</reference>
<proteinExistence type="predicted"/>
<keyword evidence="2" id="KW-1133">Transmembrane helix</keyword>
<feature type="region of interest" description="Disordered" evidence="1">
    <location>
        <begin position="1"/>
        <end position="33"/>
    </location>
</feature>
<keyword evidence="2" id="KW-0812">Transmembrane</keyword>
<organism evidence="3 4">
    <name type="scientific">Phyllachora maydis</name>
    <dbReference type="NCBI Taxonomy" id="1825666"/>
    <lineage>
        <taxon>Eukaryota</taxon>
        <taxon>Fungi</taxon>
        <taxon>Dikarya</taxon>
        <taxon>Ascomycota</taxon>
        <taxon>Pezizomycotina</taxon>
        <taxon>Sordariomycetes</taxon>
        <taxon>Sordariomycetidae</taxon>
        <taxon>Phyllachorales</taxon>
        <taxon>Phyllachoraceae</taxon>
        <taxon>Phyllachora</taxon>
    </lineage>
</organism>
<dbReference type="EMBL" id="JAQQPM010000009">
    <property type="protein sequence ID" value="KAK2075215.1"/>
    <property type="molecule type" value="Genomic_DNA"/>
</dbReference>
<keyword evidence="4" id="KW-1185">Reference proteome</keyword>
<dbReference type="PANTHER" id="PTHR42044">
    <property type="entry name" value="DUF676 DOMAIN-CONTAINING PROTEIN-RELATED"/>
    <property type="match status" value="1"/>
</dbReference>
<dbReference type="Proteomes" id="UP001217918">
    <property type="component" value="Unassembled WGS sequence"/>
</dbReference>
<evidence type="ECO:0000313" key="3">
    <source>
        <dbReference type="EMBL" id="KAK2075215.1"/>
    </source>
</evidence>
<comment type="caution">
    <text evidence="3">The sequence shown here is derived from an EMBL/GenBank/DDBJ whole genome shotgun (WGS) entry which is preliminary data.</text>
</comment>
<sequence length="534" mass="56972">MPWLDSQRPRPTLTGSPRATTGGAASGRDPSSPVVTYIPPLVDGASGTVPRAQKSMAFSLGQDVGRMASMLPRFLVAGWEELLARRRSMTAMDLADLLTHLSLAGVEMYTMAFAMPLWLFLPGFLYIFWLGGCVGTAYVLTTLLNGSAQVMTSTVGSEDWVLGRDTKAERWFFVGGMGTSSRHLGSTMLPALCQLFRRPISAIHRPTCGIPLDLIGLLVQRCTAMPTQSSRLLHTQLRMSLLDSSVQRVVLLSHNSGSVTASQVIAQLCADLPDTKLGKLEVYTFGAASAEFVAPLGEMAEPRQTSGDEQQDRPSRPAARTVPHFEHFAFEDDVFAQIGILGSLREDLDGRFCGGVFVIDGQGLRRAQSRTPPSLSASGGRPLRADTRLSGLSMDDYMAALFPTAQAAGGAAVVSALDSIMGIDRDLAEKRELAAIANYQALLPPSSAASPPTAKVPSRRSWTYLGATAGAAVHGVGHGGYHGLKGLEMVRQGCRGCNGHRGAEVSWLVRYVAVGDELDPREGSEGTATPIRTA</sequence>
<dbReference type="AlphaFoldDB" id="A0AAD9IE68"/>
<protein>
    <submittedName>
        <fullName evidence="3">Uncharacterized protein</fullName>
    </submittedName>
</protein>
<evidence type="ECO:0000313" key="4">
    <source>
        <dbReference type="Proteomes" id="UP001217918"/>
    </source>
</evidence>
<keyword evidence="2" id="KW-0472">Membrane</keyword>
<accession>A0AAD9IE68</accession>
<evidence type="ECO:0000256" key="2">
    <source>
        <dbReference type="SAM" id="Phobius"/>
    </source>
</evidence>
<dbReference type="PANTHER" id="PTHR42044:SF2">
    <property type="entry name" value="DUF676 DOMAIN-CONTAINING PROTEIN"/>
    <property type="match status" value="1"/>
</dbReference>
<evidence type="ECO:0000256" key="1">
    <source>
        <dbReference type="SAM" id="MobiDB-lite"/>
    </source>
</evidence>
<name>A0AAD9IE68_9PEZI</name>